<sequence length="227" mass="24138">MLAAVATLQIDMFATFYFTRRLSSKGATNRSEAADENGDKEAGSIDHAEHTNHGHSHLAEASCSSSDLLRHRVISQVLELGIIAHSVIIGISLGASKDPKTIRPLLGALSFHQFFEGMGLGGSIAQASFKSKSVAVMALFFSLTTPVGIAVGIGISNVYNENSPTALIVEGILNAASAGVLIYMALVDLCVADFMSPKMKKSRRLQLWSNVALLLGMGFMSLLAKWA</sequence>
<dbReference type="NCBIfam" id="TIGR00820">
    <property type="entry name" value="zip"/>
    <property type="match status" value="1"/>
</dbReference>
<dbReference type="GO" id="GO:0005385">
    <property type="term" value="F:zinc ion transmembrane transporter activity"/>
    <property type="evidence" value="ECO:0007669"/>
    <property type="project" value="InterPro"/>
</dbReference>
<evidence type="ECO:0000256" key="6">
    <source>
        <dbReference type="ARBA" id="ARBA00023065"/>
    </source>
</evidence>
<feature type="transmembrane region" description="Helical" evidence="8">
    <location>
        <begin position="207"/>
        <end position="226"/>
    </location>
</feature>
<comment type="similarity">
    <text evidence="2 8">Belongs to the ZIP transporter (TC 2.A.5) family.</text>
</comment>
<evidence type="ECO:0000313" key="10">
    <source>
        <dbReference type="EMBL" id="KAK4797354.1"/>
    </source>
</evidence>
<evidence type="ECO:0000256" key="7">
    <source>
        <dbReference type="ARBA" id="ARBA00023136"/>
    </source>
</evidence>
<comment type="caution">
    <text evidence="8">Lacks conserved residue(s) required for the propagation of feature annotation.</text>
</comment>
<evidence type="ECO:0000256" key="9">
    <source>
        <dbReference type="SAM" id="MobiDB-lite"/>
    </source>
</evidence>
<organism evidence="10 11">
    <name type="scientific">Trapa natans</name>
    <name type="common">Water chestnut</name>
    <dbReference type="NCBI Taxonomy" id="22666"/>
    <lineage>
        <taxon>Eukaryota</taxon>
        <taxon>Viridiplantae</taxon>
        <taxon>Streptophyta</taxon>
        <taxon>Embryophyta</taxon>
        <taxon>Tracheophyta</taxon>
        <taxon>Spermatophyta</taxon>
        <taxon>Magnoliopsida</taxon>
        <taxon>eudicotyledons</taxon>
        <taxon>Gunneridae</taxon>
        <taxon>Pentapetalae</taxon>
        <taxon>rosids</taxon>
        <taxon>malvids</taxon>
        <taxon>Myrtales</taxon>
        <taxon>Lythraceae</taxon>
        <taxon>Trapa</taxon>
    </lineage>
</organism>
<keyword evidence="3 8" id="KW-0813">Transport</keyword>
<keyword evidence="7 8" id="KW-0472">Membrane</keyword>
<feature type="transmembrane region" description="Helical" evidence="8">
    <location>
        <begin position="175"/>
        <end position="195"/>
    </location>
</feature>
<dbReference type="EMBL" id="JAXQNO010000006">
    <property type="protein sequence ID" value="KAK4797354.1"/>
    <property type="molecule type" value="Genomic_DNA"/>
</dbReference>
<name>A0AAN7M421_TRANT</name>
<evidence type="ECO:0000313" key="11">
    <source>
        <dbReference type="Proteomes" id="UP001346149"/>
    </source>
</evidence>
<gene>
    <name evidence="10" type="ORF">SAY86_029680</name>
</gene>
<dbReference type="AlphaFoldDB" id="A0AAN7M421"/>
<comment type="caution">
    <text evidence="10">The sequence shown here is derived from an EMBL/GenBank/DDBJ whole genome shotgun (WGS) entry which is preliminary data.</text>
</comment>
<dbReference type="InterPro" id="IPR004698">
    <property type="entry name" value="Zn/Fe_permease_fun/pln"/>
</dbReference>
<evidence type="ECO:0000256" key="1">
    <source>
        <dbReference type="ARBA" id="ARBA00004141"/>
    </source>
</evidence>
<evidence type="ECO:0000256" key="5">
    <source>
        <dbReference type="ARBA" id="ARBA00022989"/>
    </source>
</evidence>
<feature type="region of interest" description="Disordered" evidence="9">
    <location>
        <begin position="28"/>
        <end position="57"/>
    </location>
</feature>
<dbReference type="GO" id="GO:0005886">
    <property type="term" value="C:plasma membrane"/>
    <property type="evidence" value="ECO:0007669"/>
    <property type="project" value="TreeGrafter"/>
</dbReference>
<reference evidence="10 11" key="1">
    <citation type="journal article" date="2023" name="Hortic Res">
        <title>Pangenome of water caltrop reveals structural variations and asymmetric subgenome divergence after allopolyploidization.</title>
        <authorList>
            <person name="Zhang X."/>
            <person name="Chen Y."/>
            <person name="Wang L."/>
            <person name="Yuan Y."/>
            <person name="Fang M."/>
            <person name="Shi L."/>
            <person name="Lu R."/>
            <person name="Comes H.P."/>
            <person name="Ma Y."/>
            <person name="Chen Y."/>
            <person name="Huang G."/>
            <person name="Zhou Y."/>
            <person name="Zheng Z."/>
            <person name="Qiu Y."/>
        </authorList>
    </citation>
    <scope>NUCLEOTIDE SEQUENCE [LARGE SCALE GENOMIC DNA]</scope>
    <source>
        <strain evidence="10">F231</strain>
    </source>
</reference>
<keyword evidence="11" id="KW-1185">Reference proteome</keyword>
<feature type="compositionally biased region" description="Basic and acidic residues" evidence="9">
    <location>
        <begin position="37"/>
        <end position="52"/>
    </location>
</feature>
<proteinExistence type="inferred from homology"/>
<evidence type="ECO:0000256" key="4">
    <source>
        <dbReference type="ARBA" id="ARBA00022692"/>
    </source>
</evidence>
<dbReference type="Pfam" id="PF02535">
    <property type="entry name" value="Zip"/>
    <property type="match status" value="1"/>
</dbReference>
<protein>
    <submittedName>
        <fullName evidence="10">Uncharacterized protein</fullName>
    </submittedName>
</protein>
<dbReference type="PANTHER" id="PTHR11040:SF35">
    <property type="entry name" value="ZINC TRANSPORTER 5"/>
    <property type="match status" value="1"/>
</dbReference>
<dbReference type="InterPro" id="IPR003689">
    <property type="entry name" value="ZIP"/>
</dbReference>
<dbReference type="Proteomes" id="UP001346149">
    <property type="component" value="Unassembled WGS sequence"/>
</dbReference>
<evidence type="ECO:0000256" key="8">
    <source>
        <dbReference type="RuleBase" id="RU362088"/>
    </source>
</evidence>
<evidence type="ECO:0000256" key="2">
    <source>
        <dbReference type="ARBA" id="ARBA00006939"/>
    </source>
</evidence>
<keyword evidence="6 8" id="KW-0406">Ion transport</keyword>
<keyword evidence="4 8" id="KW-0812">Transmembrane</keyword>
<comment type="subcellular location">
    <subcellularLocation>
        <location evidence="1 8">Membrane</location>
        <topology evidence="1 8">Multi-pass membrane protein</topology>
    </subcellularLocation>
</comment>
<feature type="transmembrane region" description="Helical" evidence="8">
    <location>
        <begin position="134"/>
        <end position="155"/>
    </location>
</feature>
<evidence type="ECO:0000256" key="3">
    <source>
        <dbReference type="ARBA" id="ARBA00022448"/>
    </source>
</evidence>
<dbReference type="PANTHER" id="PTHR11040">
    <property type="entry name" value="ZINC/IRON TRANSPORTER"/>
    <property type="match status" value="1"/>
</dbReference>
<keyword evidence="5 8" id="KW-1133">Transmembrane helix</keyword>
<accession>A0AAN7M421</accession>